<gene>
    <name evidence="4" type="ORF">BU14_0446s0012</name>
</gene>
<dbReference type="Gene3D" id="3.40.50.720">
    <property type="entry name" value="NAD(P)-binding Rossmann-like Domain"/>
    <property type="match status" value="1"/>
</dbReference>
<feature type="domain" description="NAD-dependent epimerase/dehydratase" evidence="3">
    <location>
        <begin position="6"/>
        <end position="249"/>
    </location>
</feature>
<keyword evidence="5" id="KW-1185">Reference proteome</keyword>
<dbReference type="OrthoDB" id="3629at2759"/>
<dbReference type="AlphaFoldDB" id="A0A1X6NUR1"/>
<dbReference type="EMBL" id="KV919069">
    <property type="protein sequence ID" value="OSX72317.1"/>
    <property type="molecule type" value="Genomic_DNA"/>
</dbReference>
<evidence type="ECO:0000256" key="2">
    <source>
        <dbReference type="ARBA" id="ARBA00023445"/>
    </source>
</evidence>
<evidence type="ECO:0000259" key="3">
    <source>
        <dbReference type="Pfam" id="PF01370"/>
    </source>
</evidence>
<organism evidence="4 5">
    <name type="scientific">Porphyra umbilicalis</name>
    <name type="common">Purple laver</name>
    <name type="synonym">Red alga</name>
    <dbReference type="NCBI Taxonomy" id="2786"/>
    <lineage>
        <taxon>Eukaryota</taxon>
        <taxon>Rhodophyta</taxon>
        <taxon>Bangiophyceae</taxon>
        <taxon>Bangiales</taxon>
        <taxon>Bangiaceae</taxon>
        <taxon>Porphyra</taxon>
    </lineage>
</organism>
<keyword evidence="1" id="KW-0560">Oxidoreductase</keyword>
<dbReference type="FunFam" id="3.40.50.720:FF:000085">
    <property type="entry name" value="Dihydroflavonol reductase"/>
    <property type="match status" value="1"/>
</dbReference>
<dbReference type="Pfam" id="PF01370">
    <property type="entry name" value="Epimerase"/>
    <property type="match status" value="1"/>
</dbReference>
<sequence length="355" mass="37076">MGGETVCVTGASGFIGAHLVRALLEAGHTVVGTVRDADNDAKTAHLRSLPGADERLRLVSADLLAPPGTFDKAVAGCTYVLHSASPYAFGVKDPQADLVDPAVKGTHSVLHSCAVAGPPTLKRLVLTSSVAAITDEGDGGRVFTSADWNEKSSLKRLPYYFSKVQAERAAHAFVAADSGTWDLISINPSAVIGPALSAKPINTSVDSFVVAPCNGNLPLIADLTLGFVDVRDVADAHVAAMTQGTPGSRYICSATEVPLADIVGQLEASGCTRERGFKLPRIVATSGVAGWVLKGIATIVPGDIGYQMRGLLGNPALYDATPSKKELGISYRDWRTTVTDTVRSQAKWGNVPSLD</sequence>
<evidence type="ECO:0000313" key="5">
    <source>
        <dbReference type="Proteomes" id="UP000218209"/>
    </source>
</evidence>
<dbReference type="PANTHER" id="PTHR10366:SF564">
    <property type="entry name" value="STEROL-4-ALPHA-CARBOXYLATE 3-DEHYDROGENASE, DECARBOXYLATING"/>
    <property type="match status" value="1"/>
</dbReference>
<dbReference type="Proteomes" id="UP000218209">
    <property type="component" value="Unassembled WGS sequence"/>
</dbReference>
<dbReference type="InterPro" id="IPR050425">
    <property type="entry name" value="NAD(P)_dehydrat-like"/>
</dbReference>
<evidence type="ECO:0000313" key="4">
    <source>
        <dbReference type="EMBL" id="OSX72317.1"/>
    </source>
</evidence>
<dbReference type="SUPFAM" id="SSF51735">
    <property type="entry name" value="NAD(P)-binding Rossmann-fold domains"/>
    <property type="match status" value="1"/>
</dbReference>
<accession>A0A1X6NUR1</accession>
<proteinExistence type="inferred from homology"/>
<reference evidence="4 5" key="1">
    <citation type="submission" date="2017-03" db="EMBL/GenBank/DDBJ databases">
        <title>WGS assembly of Porphyra umbilicalis.</title>
        <authorList>
            <person name="Brawley S.H."/>
            <person name="Blouin N.A."/>
            <person name="Ficko-Blean E."/>
            <person name="Wheeler G.L."/>
            <person name="Lohr M."/>
            <person name="Goodson H.V."/>
            <person name="Jenkins J.W."/>
            <person name="Blaby-Haas C.E."/>
            <person name="Helliwell K.E."/>
            <person name="Chan C."/>
            <person name="Marriage T."/>
            <person name="Bhattacharya D."/>
            <person name="Klein A.S."/>
            <person name="Badis Y."/>
            <person name="Brodie J."/>
            <person name="Cao Y."/>
            <person name="Collen J."/>
            <person name="Dittami S.M."/>
            <person name="Gachon C.M."/>
            <person name="Green B.R."/>
            <person name="Karpowicz S."/>
            <person name="Kim J.W."/>
            <person name="Kudahl U."/>
            <person name="Lin S."/>
            <person name="Michel G."/>
            <person name="Mittag M."/>
            <person name="Olson B.J."/>
            <person name="Pangilinan J."/>
            <person name="Peng Y."/>
            <person name="Qiu H."/>
            <person name="Shu S."/>
            <person name="Singer J.T."/>
            <person name="Smith A.G."/>
            <person name="Sprecher B.N."/>
            <person name="Wagner V."/>
            <person name="Wang W."/>
            <person name="Wang Z.-Y."/>
            <person name="Yan J."/>
            <person name="Yarish C."/>
            <person name="Zoeuner-Riek S."/>
            <person name="Zhuang Y."/>
            <person name="Zou Y."/>
            <person name="Lindquist E.A."/>
            <person name="Grimwood J."/>
            <person name="Barry K."/>
            <person name="Rokhsar D.S."/>
            <person name="Schmutz J."/>
            <person name="Stiller J.W."/>
            <person name="Grossman A.R."/>
            <person name="Prochnik S.E."/>
        </authorList>
    </citation>
    <scope>NUCLEOTIDE SEQUENCE [LARGE SCALE GENOMIC DNA]</scope>
    <source>
        <strain evidence="4">4086291</strain>
    </source>
</reference>
<dbReference type="InterPro" id="IPR001509">
    <property type="entry name" value="Epimerase_deHydtase"/>
</dbReference>
<comment type="similarity">
    <text evidence="2">Belongs to the NAD(P)-dependent epimerase/dehydratase family. Dihydroflavonol-4-reductase subfamily.</text>
</comment>
<name>A0A1X6NUR1_PORUM</name>
<protein>
    <recommendedName>
        <fullName evidence="3">NAD-dependent epimerase/dehydratase domain-containing protein</fullName>
    </recommendedName>
</protein>
<dbReference type="PANTHER" id="PTHR10366">
    <property type="entry name" value="NAD DEPENDENT EPIMERASE/DEHYDRATASE"/>
    <property type="match status" value="1"/>
</dbReference>
<dbReference type="GO" id="GO:0016616">
    <property type="term" value="F:oxidoreductase activity, acting on the CH-OH group of donors, NAD or NADP as acceptor"/>
    <property type="evidence" value="ECO:0007669"/>
    <property type="project" value="TreeGrafter"/>
</dbReference>
<evidence type="ECO:0000256" key="1">
    <source>
        <dbReference type="ARBA" id="ARBA00023002"/>
    </source>
</evidence>
<dbReference type="InterPro" id="IPR036291">
    <property type="entry name" value="NAD(P)-bd_dom_sf"/>
</dbReference>